<keyword evidence="3" id="KW-1185">Reference proteome</keyword>
<evidence type="ECO:0000313" key="2">
    <source>
        <dbReference type="EMBL" id="RVD84090.1"/>
    </source>
</evidence>
<proteinExistence type="predicted"/>
<dbReference type="GeneID" id="93588169"/>
<dbReference type="VEuPathDB" id="FungiDB:DFL_005858"/>
<name>A0A436ZYR0_ARTFL</name>
<dbReference type="EMBL" id="SAEB01000007">
    <property type="protein sequence ID" value="RVD84090.1"/>
    <property type="molecule type" value="Genomic_DNA"/>
</dbReference>
<protein>
    <submittedName>
        <fullName evidence="2">Uncharacterized protein</fullName>
    </submittedName>
</protein>
<comment type="caution">
    <text evidence="2">The sequence shown here is derived from an EMBL/GenBank/DDBJ whole genome shotgun (WGS) entry which is preliminary data.</text>
</comment>
<dbReference type="Proteomes" id="UP000283090">
    <property type="component" value="Unassembled WGS sequence"/>
</dbReference>
<dbReference type="AlphaFoldDB" id="A0A436ZYR0"/>
<feature type="compositionally biased region" description="Basic and acidic residues" evidence="1">
    <location>
        <begin position="123"/>
        <end position="174"/>
    </location>
</feature>
<dbReference type="RefSeq" id="XP_067489634.1">
    <property type="nucleotide sequence ID" value="XM_067635178.1"/>
</dbReference>
<feature type="compositionally biased region" description="Low complexity" evidence="1">
    <location>
        <begin position="107"/>
        <end position="118"/>
    </location>
</feature>
<gene>
    <name evidence="2" type="ORF">DFL_005858</name>
</gene>
<sequence length="174" mass="19683">METEPPEEPFVDPTKVDDTDFINRVTTQDISEYQDTTKDMILYGAFNRWWQSKTKKKSENGLTGAEAKNNARNSRFRSVRAAERYFVPGEKEPWYLEGPNSGRDWNSLSLGSVSDGGSFWKRGKLEGQRSDGDKTDEGEDANKDGSAEEEQEGSKDKDGERKVEGEKTSKKGQR</sequence>
<evidence type="ECO:0000313" key="3">
    <source>
        <dbReference type="Proteomes" id="UP000283090"/>
    </source>
</evidence>
<dbReference type="OrthoDB" id="5364402at2759"/>
<organism evidence="2 3">
    <name type="scientific">Arthrobotrys flagrans</name>
    <name type="common">Nematode-trapping fungus</name>
    <name type="synonym">Trichothecium flagrans</name>
    <dbReference type="NCBI Taxonomy" id="97331"/>
    <lineage>
        <taxon>Eukaryota</taxon>
        <taxon>Fungi</taxon>
        <taxon>Dikarya</taxon>
        <taxon>Ascomycota</taxon>
        <taxon>Pezizomycotina</taxon>
        <taxon>Orbiliomycetes</taxon>
        <taxon>Orbiliales</taxon>
        <taxon>Orbiliaceae</taxon>
        <taxon>Arthrobotrys</taxon>
    </lineage>
</organism>
<feature type="region of interest" description="Disordered" evidence="1">
    <location>
        <begin position="53"/>
        <end position="174"/>
    </location>
</feature>
<reference evidence="2 3" key="1">
    <citation type="submission" date="2019-01" db="EMBL/GenBank/DDBJ databases">
        <title>Intercellular communication is required for trap formation in the nematode-trapping fungus Duddingtonia flagrans.</title>
        <authorList>
            <person name="Youssar L."/>
            <person name="Wernet V."/>
            <person name="Hensel N."/>
            <person name="Hildebrandt H.-G."/>
            <person name="Fischer R."/>
        </authorList>
    </citation>
    <scope>NUCLEOTIDE SEQUENCE [LARGE SCALE GENOMIC DNA]</scope>
    <source>
        <strain evidence="2 3">CBS H-5679</strain>
    </source>
</reference>
<accession>A0A436ZYR0</accession>
<evidence type="ECO:0000256" key="1">
    <source>
        <dbReference type="SAM" id="MobiDB-lite"/>
    </source>
</evidence>